<dbReference type="Gene3D" id="3.30.70.20">
    <property type="match status" value="1"/>
</dbReference>
<dbReference type="SUPFAM" id="SSF54862">
    <property type="entry name" value="4Fe-4S ferredoxins"/>
    <property type="match status" value="1"/>
</dbReference>
<evidence type="ECO:0000256" key="2">
    <source>
        <dbReference type="ARBA" id="ARBA00022448"/>
    </source>
</evidence>
<dbReference type="GO" id="GO:0009055">
    <property type="term" value="F:electron transfer activity"/>
    <property type="evidence" value="ECO:0007669"/>
    <property type="project" value="UniProtKB-UniRule"/>
</dbReference>
<keyword evidence="6 8" id="KW-0411">Iron-sulfur</keyword>
<dbReference type="EMBL" id="VFML01000001">
    <property type="protein sequence ID" value="TQJ00388.1"/>
    <property type="molecule type" value="Genomic_DNA"/>
</dbReference>
<name>A0A542DBD7_AMYCI</name>
<keyword evidence="11" id="KW-1185">Reference proteome</keyword>
<accession>A0A542DBD7</accession>
<evidence type="ECO:0000256" key="3">
    <source>
        <dbReference type="ARBA" id="ARBA00022723"/>
    </source>
</evidence>
<keyword evidence="2 8" id="KW-0813">Transport</keyword>
<comment type="caution">
    <text evidence="10">The sequence shown here is derived from an EMBL/GenBank/DDBJ whole genome shotgun (WGS) entry which is preliminary data.</text>
</comment>
<dbReference type="GO" id="GO:0051538">
    <property type="term" value="F:3 iron, 4 sulfur cluster binding"/>
    <property type="evidence" value="ECO:0007669"/>
    <property type="project" value="UniProtKB-KW"/>
</dbReference>
<evidence type="ECO:0000256" key="4">
    <source>
        <dbReference type="ARBA" id="ARBA00022982"/>
    </source>
</evidence>
<dbReference type="PANTHER" id="PTHR36923:SF3">
    <property type="entry name" value="FERREDOXIN"/>
    <property type="match status" value="1"/>
</dbReference>
<dbReference type="PANTHER" id="PTHR36923">
    <property type="entry name" value="FERREDOXIN"/>
    <property type="match status" value="1"/>
</dbReference>
<dbReference type="GO" id="GO:0005506">
    <property type="term" value="F:iron ion binding"/>
    <property type="evidence" value="ECO:0007669"/>
    <property type="project" value="UniProtKB-UniRule"/>
</dbReference>
<organism evidence="10 11">
    <name type="scientific">Amycolatopsis cihanbeyliensis</name>
    <dbReference type="NCBI Taxonomy" id="1128664"/>
    <lineage>
        <taxon>Bacteria</taxon>
        <taxon>Bacillati</taxon>
        <taxon>Actinomycetota</taxon>
        <taxon>Actinomycetes</taxon>
        <taxon>Pseudonocardiales</taxon>
        <taxon>Pseudonocardiaceae</taxon>
        <taxon>Amycolatopsis</taxon>
    </lineage>
</organism>
<evidence type="ECO:0000256" key="8">
    <source>
        <dbReference type="RuleBase" id="RU368020"/>
    </source>
</evidence>
<keyword evidence="3 8" id="KW-0479">Metal-binding</keyword>
<reference evidence="10 11" key="1">
    <citation type="submission" date="2019-06" db="EMBL/GenBank/DDBJ databases">
        <title>Sequencing the genomes of 1000 actinobacteria strains.</title>
        <authorList>
            <person name="Klenk H.-P."/>
        </authorList>
    </citation>
    <scope>NUCLEOTIDE SEQUENCE [LARGE SCALE GENOMIC DNA]</scope>
    <source>
        <strain evidence="10 11">DSM 45679</strain>
    </source>
</reference>
<dbReference type="PRINTS" id="PR00352">
    <property type="entry name" value="3FE4SFRDOXIN"/>
</dbReference>
<dbReference type="InterPro" id="IPR017896">
    <property type="entry name" value="4Fe4S_Fe-S-bd"/>
</dbReference>
<evidence type="ECO:0000313" key="11">
    <source>
        <dbReference type="Proteomes" id="UP000320876"/>
    </source>
</evidence>
<keyword evidence="7" id="KW-0003">3Fe-4S</keyword>
<evidence type="ECO:0000259" key="9">
    <source>
        <dbReference type="PROSITE" id="PS51379"/>
    </source>
</evidence>
<proteinExistence type="predicted"/>
<evidence type="ECO:0000256" key="6">
    <source>
        <dbReference type="ARBA" id="ARBA00023014"/>
    </source>
</evidence>
<comment type="cofactor">
    <cofactor evidence="1">
        <name>[3Fe-4S] cluster</name>
        <dbReference type="ChEBI" id="CHEBI:21137"/>
    </cofactor>
</comment>
<keyword evidence="4 8" id="KW-0249">Electron transport</keyword>
<dbReference type="Pfam" id="PF13459">
    <property type="entry name" value="Fer4_15"/>
    <property type="match status" value="1"/>
</dbReference>
<dbReference type="PROSITE" id="PS51379">
    <property type="entry name" value="4FE4S_FER_2"/>
    <property type="match status" value="1"/>
</dbReference>
<dbReference type="InterPro" id="IPR051269">
    <property type="entry name" value="Fe-S_cluster_ET"/>
</dbReference>
<keyword evidence="5 8" id="KW-0408">Iron</keyword>
<dbReference type="Proteomes" id="UP000320876">
    <property type="component" value="Unassembled WGS sequence"/>
</dbReference>
<comment type="function">
    <text evidence="8">Ferredoxins are iron-sulfur proteins that transfer electrons in a wide variety of metabolic reactions.</text>
</comment>
<evidence type="ECO:0000256" key="7">
    <source>
        <dbReference type="ARBA" id="ARBA00023291"/>
    </source>
</evidence>
<dbReference type="AlphaFoldDB" id="A0A542DBD7"/>
<dbReference type="OrthoDB" id="14703at2"/>
<dbReference type="InterPro" id="IPR001080">
    <property type="entry name" value="3Fe4S_ferredoxin"/>
</dbReference>
<evidence type="ECO:0000256" key="5">
    <source>
        <dbReference type="ARBA" id="ARBA00023004"/>
    </source>
</evidence>
<evidence type="ECO:0000256" key="1">
    <source>
        <dbReference type="ARBA" id="ARBA00001927"/>
    </source>
</evidence>
<evidence type="ECO:0000313" key="10">
    <source>
        <dbReference type="EMBL" id="TQJ00388.1"/>
    </source>
</evidence>
<gene>
    <name evidence="10" type="ORF">FB471_0003</name>
</gene>
<sequence>MRIIVDTDRCVGAGQCALLAPRFFDQDEDGIVTVLADRPAESARTEVSEAADLCPSAAITIHED</sequence>
<feature type="domain" description="4Fe-4S ferredoxin-type" evidence="9">
    <location>
        <begin position="1"/>
        <end position="29"/>
    </location>
</feature>
<dbReference type="RefSeq" id="WP_141995323.1">
    <property type="nucleotide sequence ID" value="NZ_VFML01000001.1"/>
</dbReference>
<protein>
    <recommendedName>
        <fullName evidence="8">Ferredoxin</fullName>
    </recommendedName>
</protein>